<evidence type="ECO:0000259" key="6">
    <source>
        <dbReference type="PROSITE" id="PS51401"/>
    </source>
</evidence>
<feature type="compositionally biased region" description="Polar residues" evidence="4">
    <location>
        <begin position="43"/>
        <end position="53"/>
    </location>
</feature>
<evidence type="ECO:0000256" key="4">
    <source>
        <dbReference type="SAM" id="MobiDB-lite"/>
    </source>
</evidence>
<dbReference type="PROSITE" id="PS51401">
    <property type="entry name" value="CHORD"/>
    <property type="match status" value="1"/>
</dbReference>
<feature type="domain" description="CS" evidence="5">
    <location>
        <begin position="160"/>
        <end position="249"/>
    </location>
</feature>
<dbReference type="EMBL" id="RWJN01000125">
    <property type="protein sequence ID" value="TCD66684.1"/>
    <property type="molecule type" value="Genomic_DNA"/>
</dbReference>
<dbReference type="PANTHER" id="PTHR46983">
    <property type="entry name" value="CYSTEINE AND HISTIDINE-RICH DOMAIN-CONTAINING PROTEIN 1"/>
    <property type="match status" value="1"/>
</dbReference>
<keyword evidence="8" id="KW-1185">Reference proteome</keyword>
<dbReference type="Pfam" id="PF04968">
    <property type="entry name" value="CHORD"/>
    <property type="match status" value="1"/>
</dbReference>
<dbReference type="STRING" id="92696.A0A4R0RVD1"/>
<dbReference type="SUPFAM" id="SSF49764">
    <property type="entry name" value="HSP20-like chaperones"/>
    <property type="match status" value="1"/>
</dbReference>
<dbReference type="Pfam" id="PF04969">
    <property type="entry name" value="CS"/>
    <property type="match status" value="1"/>
</dbReference>
<evidence type="ECO:0000313" key="8">
    <source>
        <dbReference type="Proteomes" id="UP000292702"/>
    </source>
</evidence>
<dbReference type="CDD" id="cd06466">
    <property type="entry name" value="p23_CS_SGT1_like"/>
    <property type="match status" value="1"/>
</dbReference>
<dbReference type="Gene3D" id="4.10.1130.20">
    <property type="match status" value="1"/>
</dbReference>
<comment type="caution">
    <text evidence="7">The sequence shown here is derived from an EMBL/GenBank/DDBJ whole genome shotgun (WGS) entry which is preliminary data.</text>
</comment>
<dbReference type="PROSITE" id="PS51203">
    <property type="entry name" value="CS"/>
    <property type="match status" value="1"/>
</dbReference>
<gene>
    <name evidence="7" type="ORF">EIP91_001038</name>
</gene>
<dbReference type="InterPro" id="IPR039790">
    <property type="entry name" value="CHRD1"/>
</dbReference>
<sequence>MKIPTCTTGSHSTEAPKVEAPKPSADVNLKVTEGKDGKEVYFQSATPATSLPVSTAPRDPPPLPEEEEDDLSAPAVPGTTCKRKGCGKSYVSDEVSRNGDGEEAVCVYHPMPPIFREGSKGYLCCKRRVLEFDEFLKITGCKTGRHVFVPKTKITAAEQFTECRIDHYQTPSHVHVSVFAKQTDKERSTVKIEATALHFDLYLPASKRFRKTVELFGPIDPTTSSFKYFGTKVELTLKKSDTRSWAILEKSDRSLGPVSLTFGVGGRTGTIGAKEVVLDDVNASKIQA</sequence>
<dbReference type="Gene3D" id="2.60.40.790">
    <property type="match status" value="1"/>
</dbReference>
<name>A0A4R0RVD1_9APHY</name>
<dbReference type="InterPro" id="IPR008978">
    <property type="entry name" value="HSP20-like_chaperone"/>
</dbReference>
<dbReference type="InterPro" id="IPR007051">
    <property type="entry name" value="CHORD_dom"/>
</dbReference>
<evidence type="ECO:0000259" key="5">
    <source>
        <dbReference type="PROSITE" id="PS51203"/>
    </source>
</evidence>
<evidence type="ECO:0000313" key="7">
    <source>
        <dbReference type="EMBL" id="TCD66684.1"/>
    </source>
</evidence>
<keyword evidence="1" id="KW-0479">Metal-binding</keyword>
<dbReference type="AlphaFoldDB" id="A0A4R0RVD1"/>
<keyword evidence="2" id="KW-0677">Repeat</keyword>
<accession>A0A4R0RVD1</accession>
<evidence type="ECO:0000256" key="3">
    <source>
        <dbReference type="ARBA" id="ARBA00022833"/>
    </source>
</evidence>
<proteinExistence type="predicted"/>
<reference evidence="7 8" key="1">
    <citation type="submission" date="2018-11" db="EMBL/GenBank/DDBJ databases">
        <title>Genome assembly of Steccherinum ochraceum LE-BIN_3174, the white-rot fungus of the Steccherinaceae family (The Residual Polyporoid clade, Polyporales, Basidiomycota).</title>
        <authorList>
            <person name="Fedorova T.V."/>
            <person name="Glazunova O.A."/>
            <person name="Landesman E.O."/>
            <person name="Moiseenko K.V."/>
            <person name="Psurtseva N.V."/>
            <person name="Savinova O.S."/>
            <person name="Shakhova N.V."/>
            <person name="Tyazhelova T.V."/>
            <person name="Vasina D.V."/>
        </authorList>
    </citation>
    <scope>NUCLEOTIDE SEQUENCE [LARGE SCALE GENOMIC DNA]</scope>
    <source>
        <strain evidence="7 8">LE-BIN_3174</strain>
    </source>
</reference>
<evidence type="ECO:0000256" key="1">
    <source>
        <dbReference type="ARBA" id="ARBA00022723"/>
    </source>
</evidence>
<dbReference type="GO" id="GO:0046872">
    <property type="term" value="F:metal ion binding"/>
    <property type="evidence" value="ECO:0007669"/>
    <property type="project" value="UniProtKB-KW"/>
</dbReference>
<feature type="domain" description="CHORD" evidence="6">
    <location>
        <begin position="81"/>
        <end position="146"/>
    </location>
</feature>
<protein>
    <recommendedName>
        <fullName evidence="9">Chord-domain-containing protein</fullName>
    </recommendedName>
</protein>
<dbReference type="InterPro" id="IPR007052">
    <property type="entry name" value="CS_dom"/>
</dbReference>
<feature type="region of interest" description="Disordered" evidence="4">
    <location>
        <begin position="1"/>
        <end position="77"/>
    </location>
</feature>
<evidence type="ECO:0000256" key="2">
    <source>
        <dbReference type="ARBA" id="ARBA00022737"/>
    </source>
</evidence>
<feature type="compositionally biased region" description="Polar residues" evidence="4">
    <location>
        <begin position="1"/>
        <end position="13"/>
    </location>
</feature>
<evidence type="ECO:0008006" key="9">
    <source>
        <dbReference type="Google" id="ProtNLM"/>
    </source>
</evidence>
<organism evidence="7 8">
    <name type="scientific">Steccherinum ochraceum</name>
    <dbReference type="NCBI Taxonomy" id="92696"/>
    <lineage>
        <taxon>Eukaryota</taxon>
        <taxon>Fungi</taxon>
        <taxon>Dikarya</taxon>
        <taxon>Basidiomycota</taxon>
        <taxon>Agaricomycotina</taxon>
        <taxon>Agaricomycetes</taxon>
        <taxon>Polyporales</taxon>
        <taxon>Steccherinaceae</taxon>
        <taxon>Steccherinum</taxon>
    </lineage>
</organism>
<keyword evidence="3" id="KW-0862">Zinc</keyword>
<dbReference type="PANTHER" id="PTHR46983:SF3">
    <property type="entry name" value="CHPADIPLOID STATE MAINTENANCE PROTEIN CHPA"/>
    <property type="match status" value="1"/>
</dbReference>
<dbReference type="Proteomes" id="UP000292702">
    <property type="component" value="Unassembled WGS sequence"/>
</dbReference>
<dbReference type="OrthoDB" id="1898560at2759"/>